<dbReference type="AlphaFoldDB" id="A0A1Z3LZ60"/>
<evidence type="ECO:0000313" key="2">
    <source>
        <dbReference type="Proteomes" id="UP000197024"/>
    </source>
</evidence>
<sequence length="71" mass="7550">MTVPQKINDYITSLRPEAVCNKCIARGTGLSNDGAHPAQVAGALATTSDFWQEIGTCSVCKQTKKVIRALA</sequence>
<proteinExistence type="predicted"/>
<evidence type="ECO:0000313" key="1">
    <source>
        <dbReference type="EMBL" id="ASD27469.1"/>
    </source>
</evidence>
<dbReference type="Proteomes" id="UP000197024">
    <property type="component" value="Chromosome"/>
</dbReference>
<gene>
    <name evidence="1" type="ORF">CD943_11560</name>
</gene>
<accession>A0A1Z3LZ60</accession>
<reference evidence="1 2" key="2">
    <citation type="submission" date="2017-06" db="EMBL/GenBank/DDBJ databases">
        <authorList>
            <person name="Kim H.J."/>
            <person name="Triplett B.A."/>
        </authorList>
    </citation>
    <scope>NUCLEOTIDE SEQUENCE [LARGE SCALE GENOMIC DNA]</scope>
    <source>
        <strain evidence="1 2">BZC3</strain>
    </source>
</reference>
<reference evidence="1 2" key="1">
    <citation type="submission" date="2017-06" db="EMBL/GenBank/DDBJ databases">
        <title>Biodegradation of gentamicin by bacterial consortia AMQD4 in synthetic medium and raw gentamicin sewage.</title>
        <authorList>
            <person name="Chang H."/>
            <person name="Feng Y."/>
            <person name="Li Z."/>
            <person name="Xue J."/>
            <person name="Cheng D."/>
        </authorList>
    </citation>
    <scope>NUCLEOTIDE SEQUENCE [LARGE SCALE GENOMIC DNA]</scope>
    <source>
        <strain evidence="1 2">BZC3</strain>
    </source>
</reference>
<protein>
    <submittedName>
        <fullName evidence="1">Uncharacterized protein</fullName>
    </submittedName>
</protein>
<organism evidence="1 2">
    <name type="scientific">Brevundimonas diminuta</name>
    <name type="common">Pseudomonas diminuta</name>
    <dbReference type="NCBI Taxonomy" id="293"/>
    <lineage>
        <taxon>Bacteria</taxon>
        <taxon>Pseudomonadati</taxon>
        <taxon>Pseudomonadota</taxon>
        <taxon>Alphaproteobacteria</taxon>
        <taxon>Caulobacterales</taxon>
        <taxon>Caulobacteraceae</taxon>
        <taxon>Brevundimonas</taxon>
    </lineage>
</organism>
<name>A0A1Z3LZ60_BREDI</name>
<dbReference type="EMBL" id="CP021995">
    <property type="protein sequence ID" value="ASD27469.1"/>
    <property type="molecule type" value="Genomic_DNA"/>
</dbReference>